<gene>
    <name evidence="1" type="ORF">HNR00_003243</name>
</gene>
<dbReference type="EMBL" id="JACHOP010000014">
    <property type="protein sequence ID" value="MBB5758521.1"/>
    <property type="molecule type" value="Genomic_DNA"/>
</dbReference>
<evidence type="ECO:0000313" key="1">
    <source>
        <dbReference type="EMBL" id="MBB5758521.1"/>
    </source>
</evidence>
<accession>A0A840ZNN9</accession>
<evidence type="ECO:0000313" key="2">
    <source>
        <dbReference type="Proteomes" id="UP000583454"/>
    </source>
</evidence>
<sequence length="49" mass="5513">MPLRLQTAERDGDLVRDRLVAGQPPRVYCVRHFPNGIVYVPVTLPGARL</sequence>
<dbReference type="AlphaFoldDB" id="A0A840ZNN9"/>
<keyword evidence="2" id="KW-1185">Reference proteome</keyword>
<proteinExistence type="predicted"/>
<name>A0A840ZNN9_9HYPH</name>
<comment type="caution">
    <text evidence="1">The sequence shown here is derived from an EMBL/GenBank/DDBJ whole genome shotgun (WGS) entry which is preliminary data.</text>
</comment>
<dbReference type="Proteomes" id="UP000583454">
    <property type="component" value="Unassembled WGS sequence"/>
</dbReference>
<reference evidence="1 2" key="1">
    <citation type="submission" date="2020-08" db="EMBL/GenBank/DDBJ databases">
        <title>Genomic Encyclopedia of Type Strains, Phase IV (KMG-IV): sequencing the most valuable type-strain genomes for metagenomic binning, comparative biology and taxonomic classification.</title>
        <authorList>
            <person name="Goeker M."/>
        </authorList>
    </citation>
    <scope>NUCLEOTIDE SEQUENCE [LARGE SCALE GENOMIC DNA]</scope>
    <source>
        <strain evidence="1 2">DSM 2163</strain>
    </source>
</reference>
<dbReference type="RefSeq" id="WP_183571033.1">
    <property type="nucleotide sequence ID" value="NZ_JACHOP010000014.1"/>
</dbReference>
<protein>
    <submittedName>
        <fullName evidence="1">Uncharacterized protein</fullName>
    </submittedName>
</protein>
<organism evidence="1 2">
    <name type="scientific">Methylorubrum rhodinum</name>
    <dbReference type="NCBI Taxonomy" id="29428"/>
    <lineage>
        <taxon>Bacteria</taxon>
        <taxon>Pseudomonadati</taxon>
        <taxon>Pseudomonadota</taxon>
        <taxon>Alphaproteobacteria</taxon>
        <taxon>Hyphomicrobiales</taxon>
        <taxon>Methylobacteriaceae</taxon>
        <taxon>Methylorubrum</taxon>
    </lineage>
</organism>